<feature type="region of interest" description="Disordered" evidence="1">
    <location>
        <begin position="269"/>
        <end position="418"/>
    </location>
</feature>
<organism evidence="2 3">
    <name type="scientific">Molothrus ater</name>
    <name type="common">Brown-headed cowbird</name>
    <dbReference type="NCBI Taxonomy" id="84834"/>
    <lineage>
        <taxon>Eukaryota</taxon>
        <taxon>Metazoa</taxon>
        <taxon>Chordata</taxon>
        <taxon>Craniata</taxon>
        <taxon>Vertebrata</taxon>
        <taxon>Euteleostomi</taxon>
        <taxon>Archelosauria</taxon>
        <taxon>Archosauria</taxon>
        <taxon>Dinosauria</taxon>
        <taxon>Saurischia</taxon>
        <taxon>Theropoda</taxon>
        <taxon>Coelurosauria</taxon>
        <taxon>Aves</taxon>
        <taxon>Neognathae</taxon>
        <taxon>Neoaves</taxon>
        <taxon>Telluraves</taxon>
        <taxon>Australaves</taxon>
        <taxon>Passeriformes</taxon>
        <taxon>Passeroidea</taxon>
        <taxon>Icteridae</taxon>
        <taxon>Molothrus</taxon>
    </lineage>
</organism>
<feature type="region of interest" description="Disordered" evidence="1">
    <location>
        <begin position="960"/>
        <end position="1069"/>
    </location>
</feature>
<feature type="region of interest" description="Disordered" evidence="1">
    <location>
        <begin position="683"/>
        <end position="711"/>
    </location>
</feature>
<feature type="region of interest" description="Disordered" evidence="1">
    <location>
        <begin position="723"/>
        <end position="904"/>
    </location>
</feature>
<feature type="compositionally biased region" description="Polar residues" evidence="1">
    <location>
        <begin position="136"/>
        <end position="145"/>
    </location>
</feature>
<dbReference type="EMBL" id="VZUF01142724">
    <property type="protein sequence ID" value="NXV61903.1"/>
    <property type="molecule type" value="Genomic_DNA"/>
</dbReference>
<feature type="non-terminal residue" evidence="2">
    <location>
        <position position="1069"/>
    </location>
</feature>
<dbReference type="GO" id="GO:0031267">
    <property type="term" value="F:small GTPase binding"/>
    <property type="evidence" value="ECO:0007669"/>
    <property type="project" value="InterPro"/>
</dbReference>
<feature type="compositionally biased region" description="Pro residues" evidence="1">
    <location>
        <begin position="452"/>
        <end position="467"/>
    </location>
</feature>
<dbReference type="GO" id="GO:0055037">
    <property type="term" value="C:recycling endosome"/>
    <property type="evidence" value="ECO:0007669"/>
    <property type="project" value="TreeGrafter"/>
</dbReference>
<proteinExistence type="predicted"/>
<dbReference type="PANTHER" id="PTHR15746">
    <property type="entry name" value="RAB11-RELATED"/>
    <property type="match status" value="1"/>
</dbReference>
<gene>
    <name evidence="2" type="primary">Rab11fip5</name>
    <name evidence="2" type="ORF">MOLATE_R16453</name>
</gene>
<evidence type="ECO:0000313" key="3">
    <source>
        <dbReference type="Proteomes" id="UP000553862"/>
    </source>
</evidence>
<dbReference type="GO" id="GO:0005739">
    <property type="term" value="C:mitochondrion"/>
    <property type="evidence" value="ECO:0007669"/>
    <property type="project" value="TreeGrafter"/>
</dbReference>
<dbReference type="GO" id="GO:0045335">
    <property type="term" value="C:phagocytic vesicle"/>
    <property type="evidence" value="ECO:0007669"/>
    <property type="project" value="TreeGrafter"/>
</dbReference>
<comment type="caution">
    <text evidence="2">The sequence shown here is derived from an EMBL/GenBank/DDBJ whole genome shotgun (WGS) entry which is preliminary data.</text>
</comment>
<keyword evidence="3" id="KW-1185">Reference proteome</keyword>
<dbReference type="GO" id="GO:0005769">
    <property type="term" value="C:early endosome"/>
    <property type="evidence" value="ECO:0007669"/>
    <property type="project" value="TreeGrafter"/>
</dbReference>
<feature type="region of interest" description="Disordered" evidence="1">
    <location>
        <begin position="922"/>
        <end position="941"/>
    </location>
</feature>
<dbReference type="GO" id="GO:0045055">
    <property type="term" value="P:regulated exocytosis"/>
    <property type="evidence" value="ECO:0007669"/>
    <property type="project" value="TreeGrafter"/>
</dbReference>
<dbReference type="Proteomes" id="UP000553862">
    <property type="component" value="Unassembled WGS sequence"/>
</dbReference>
<evidence type="ECO:0000256" key="1">
    <source>
        <dbReference type="SAM" id="MobiDB-lite"/>
    </source>
</evidence>
<dbReference type="AlphaFoldDB" id="A0A7L3VD46"/>
<feature type="compositionally biased region" description="Pro residues" evidence="1">
    <location>
        <begin position="589"/>
        <end position="599"/>
    </location>
</feature>
<sequence length="1069" mass="113821">RWHKLHSKAGKKEKERGEILVSLQFTRHSLTASMFDLSVKDKARSPFGKLKDKVTGKKKYDLESASAIIPSSMAALDMEDDLELGGKKSKLKGFFLKNKLRRSSLTQSSTSLGSDSTISSASLSLAAPVPDVPRSPSRQGSLSTERSVKELLASPKLSHKRAFSDDAAQRSPAEPGAPQSPRSSLCINGSHVYGEEAAVPRNPPASAPLPVPRRQDEPLGFAPLPAEPPWGLGSLERAQQRDEPRFIPSPPSLALQEELKVSTKAVTLSNHLGRARMEESARLEGKPSQGAAPLGFPTEPAKDRAPEDSRKEDKKAKGGFFHHGGKGQGDRGTPVHASAAGDERSKSSGWFGSKEPKESPQKPSLEVSPQVETSSDAPSHCAPCSPAPCPAALAASMPSSNLPPAPGDRQAGCLAPTNPFLNSLQSNPFFEELLADQVLNSPSPTHFLSSFPPGPRAAPEPAVPPLPSEWDDTFDAFATSRLKPERNKENFFASVAAEGMAFIDDPRASPTQSSAGPPCQKGSQVTGTNGWMTIATESAAEPSESAGEHTAAPQGPFGPRPPFLGEGTFEAQSSSRATTTTTCVLPRSSFPPEPAPEAPPGSTVVAAVPPRVPGDAAGLRFPEAGAEPGGGREGALDIRSSVFRLQASMRLEASEGLLHFSSDIRERRFAASEGARAAAVDSAAGLETGAGQLGAEDTSVDKHPSEMNETEVAEQFETCTSNFSLDGLDRSGAEESWSQPRLSPQGATDSAKWEMASKQELFPEELSISGLNPPSKLDLGQPTSWTALEEQEAAGHPHPQPPRSEHRQRPCQLELACQDGEGRAGEQPEPRAPPQETEQGRTPSSEEPEGRWAESRIDFKKADFWKPDRIERRTQGASAPRNPFTLVLSPDSPSNPFVERPPAPVPVQAVLPEKLEQGDFSFRSPQEEAPGHGLQPTNATPLHVSQPLAFSTPFPVAATNREPCGRPRAPAGVPARRAAARPCPCPQPGEASALLVLPRETRPAEKPLGQQTTSPHPVKPLSAVQEGSSERKQQHRASLSNGPERLKTVTTSSVQPLAPASQQDKSDPK</sequence>
<feature type="compositionally biased region" description="Basic and acidic residues" evidence="1">
    <location>
        <begin position="848"/>
        <end position="874"/>
    </location>
</feature>
<feature type="compositionally biased region" description="Basic and acidic residues" evidence="1">
    <location>
        <begin position="275"/>
        <end position="285"/>
    </location>
</feature>
<feature type="non-terminal residue" evidence="2">
    <location>
        <position position="1"/>
    </location>
</feature>
<feature type="region of interest" description="Disordered" evidence="1">
    <location>
        <begin position="505"/>
        <end position="610"/>
    </location>
</feature>
<feature type="compositionally biased region" description="Low complexity" evidence="1">
    <location>
        <begin position="966"/>
        <end position="982"/>
    </location>
</feature>
<feature type="compositionally biased region" description="Low complexity" evidence="1">
    <location>
        <begin position="103"/>
        <end position="127"/>
    </location>
</feature>
<feature type="compositionally biased region" description="Polar residues" evidence="1">
    <location>
        <begin position="509"/>
        <end position="531"/>
    </location>
</feature>
<feature type="compositionally biased region" description="Polar residues" evidence="1">
    <location>
        <begin position="836"/>
        <end position="845"/>
    </location>
</feature>
<accession>A0A7L3VD46</accession>
<feature type="compositionally biased region" description="Polar residues" evidence="1">
    <location>
        <begin position="736"/>
        <end position="748"/>
    </location>
</feature>
<dbReference type="PANTHER" id="PTHR15746:SF14">
    <property type="entry name" value="RAB11 FAMILY-INTERACTING PROTEIN 5"/>
    <property type="match status" value="1"/>
</dbReference>
<feature type="compositionally biased region" description="Low complexity" evidence="1">
    <location>
        <begin position="374"/>
        <end position="400"/>
    </location>
</feature>
<feature type="compositionally biased region" description="Pro residues" evidence="1">
    <location>
        <begin position="201"/>
        <end position="211"/>
    </location>
</feature>
<feature type="region of interest" description="Disordered" evidence="1">
    <location>
        <begin position="103"/>
        <end position="255"/>
    </location>
</feature>
<reference evidence="2 3" key="1">
    <citation type="submission" date="2019-09" db="EMBL/GenBank/DDBJ databases">
        <title>Bird 10,000 Genomes (B10K) Project - Family phase.</title>
        <authorList>
            <person name="Zhang G."/>
        </authorList>
    </citation>
    <scope>NUCLEOTIDE SEQUENCE [LARGE SCALE GENOMIC DNA]</scope>
    <source>
        <strain evidence="2">OUT-0049</strain>
        <tissue evidence="2">Muscle</tissue>
    </source>
</reference>
<feature type="compositionally biased region" description="Basic and acidic residues" evidence="1">
    <location>
        <begin position="820"/>
        <end position="829"/>
    </location>
</feature>
<evidence type="ECO:0000313" key="2">
    <source>
        <dbReference type="EMBL" id="NXV61903.1"/>
    </source>
</evidence>
<feature type="compositionally biased region" description="Polar residues" evidence="1">
    <location>
        <begin position="1048"/>
        <end position="1063"/>
    </location>
</feature>
<feature type="compositionally biased region" description="Basic and acidic residues" evidence="1">
    <location>
        <begin position="300"/>
        <end position="316"/>
    </location>
</feature>
<dbReference type="InterPro" id="IPR037789">
    <property type="entry name" value="FIP_classI"/>
</dbReference>
<dbReference type="GO" id="GO:0030141">
    <property type="term" value="C:secretory granule"/>
    <property type="evidence" value="ECO:0007669"/>
    <property type="project" value="TreeGrafter"/>
</dbReference>
<feature type="region of interest" description="Disordered" evidence="1">
    <location>
        <begin position="441"/>
        <end position="472"/>
    </location>
</feature>
<name>A0A7L3VD46_MOLAT</name>
<protein>
    <submittedName>
        <fullName evidence="2">RFIP5 protein</fullName>
    </submittedName>
</protein>